<organism evidence="12 13">
    <name type="scientific">Agrilactobacillus composti DSM 18527 = JCM 14202</name>
    <dbReference type="NCBI Taxonomy" id="1423734"/>
    <lineage>
        <taxon>Bacteria</taxon>
        <taxon>Bacillati</taxon>
        <taxon>Bacillota</taxon>
        <taxon>Bacilli</taxon>
        <taxon>Lactobacillales</taxon>
        <taxon>Lactobacillaceae</taxon>
        <taxon>Agrilactobacillus</taxon>
    </lineage>
</organism>
<proteinExistence type="inferred from homology"/>
<evidence type="ECO:0000256" key="4">
    <source>
        <dbReference type="ARBA" id="ARBA00022741"/>
    </source>
</evidence>
<dbReference type="GO" id="GO:0000166">
    <property type="term" value="F:nucleotide binding"/>
    <property type="evidence" value="ECO:0007669"/>
    <property type="project" value="UniProtKB-KW"/>
</dbReference>
<keyword evidence="5 10" id="KW-0378">Hydrolase</keyword>
<dbReference type="PANTHER" id="PTHR11067:SF9">
    <property type="entry name" value="INOSINE TRIPHOSPHATE PYROPHOSPHATASE"/>
    <property type="match status" value="1"/>
</dbReference>
<evidence type="ECO:0000256" key="11">
    <source>
        <dbReference type="RuleBase" id="RU003781"/>
    </source>
</evidence>
<comment type="catalytic activity">
    <reaction evidence="10">
        <text>ITP + H2O = IMP + diphosphate + H(+)</text>
        <dbReference type="Rhea" id="RHEA:29399"/>
        <dbReference type="ChEBI" id="CHEBI:15377"/>
        <dbReference type="ChEBI" id="CHEBI:15378"/>
        <dbReference type="ChEBI" id="CHEBI:33019"/>
        <dbReference type="ChEBI" id="CHEBI:58053"/>
        <dbReference type="ChEBI" id="CHEBI:61402"/>
        <dbReference type="EC" id="3.6.1.66"/>
    </reaction>
</comment>
<dbReference type="SUPFAM" id="SSF52972">
    <property type="entry name" value="ITPase-like"/>
    <property type="match status" value="1"/>
</dbReference>
<sequence length="205" mass="22467">MTELPTVVVVATKNPGKAREFKALFAKDGITVKTLLDYPEIEDVLETGHTFEENARLKADTISATLNLPVLADDSGLMVAYLHGQPGVRSARYAGDHNDAANNAKLLTELAGVPEAKRSAKFQTDLVFAKPNVPQKDLVVTGQVAGQIALFPRGENGFGYDSLFLLPDLNKTMAEISSAQKNQLSHRAQAMAELEKQWRQWYQAE</sequence>
<keyword evidence="6 10" id="KW-0460">Magnesium</keyword>
<comment type="cofactor">
    <cofactor evidence="10">
        <name>Mg(2+)</name>
        <dbReference type="ChEBI" id="CHEBI:18420"/>
    </cofactor>
    <text evidence="10">Binds 1 Mg(2+) ion per subunit.</text>
</comment>
<comment type="caution">
    <text evidence="12">The sequence shown here is derived from an EMBL/GenBank/DDBJ whole genome shotgun (WGS) entry which is preliminary data.</text>
</comment>
<dbReference type="PATRIC" id="fig|1423734.3.peg.310"/>
<evidence type="ECO:0000256" key="1">
    <source>
        <dbReference type="ARBA" id="ARBA00008023"/>
    </source>
</evidence>
<evidence type="ECO:0000256" key="10">
    <source>
        <dbReference type="HAMAP-Rule" id="MF_01405"/>
    </source>
</evidence>
<dbReference type="GO" id="GO:0009146">
    <property type="term" value="P:purine nucleoside triphosphate catabolic process"/>
    <property type="evidence" value="ECO:0007669"/>
    <property type="project" value="UniProtKB-UniRule"/>
</dbReference>
<dbReference type="STRING" id="1423734.FC83_GL000310"/>
<dbReference type="GO" id="GO:0009117">
    <property type="term" value="P:nucleotide metabolic process"/>
    <property type="evidence" value="ECO:0007669"/>
    <property type="project" value="UniProtKB-KW"/>
</dbReference>
<dbReference type="Pfam" id="PF01725">
    <property type="entry name" value="Ham1p_like"/>
    <property type="match status" value="1"/>
</dbReference>
<dbReference type="AlphaFoldDB" id="X0PEH4"/>
<dbReference type="GO" id="GO:0036222">
    <property type="term" value="F:XTP diphosphatase activity"/>
    <property type="evidence" value="ECO:0007669"/>
    <property type="project" value="UniProtKB-UniRule"/>
</dbReference>
<evidence type="ECO:0000313" key="12">
    <source>
        <dbReference type="EMBL" id="KRM32446.1"/>
    </source>
</evidence>
<evidence type="ECO:0000256" key="2">
    <source>
        <dbReference type="ARBA" id="ARBA00011738"/>
    </source>
</evidence>
<dbReference type="InterPro" id="IPR002637">
    <property type="entry name" value="RdgB/HAM1"/>
</dbReference>
<comment type="catalytic activity">
    <reaction evidence="8 10">
        <text>dITP + H2O = dIMP + diphosphate + H(+)</text>
        <dbReference type="Rhea" id="RHEA:28342"/>
        <dbReference type="ChEBI" id="CHEBI:15377"/>
        <dbReference type="ChEBI" id="CHEBI:15378"/>
        <dbReference type="ChEBI" id="CHEBI:33019"/>
        <dbReference type="ChEBI" id="CHEBI:61194"/>
        <dbReference type="ChEBI" id="CHEBI:61382"/>
        <dbReference type="EC" id="3.6.1.66"/>
    </reaction>
</comment>
<evidence type="ECO:0000256" key="7">
    <source>
        <dbReference type="ARBA" id="ARBA00023080"/>
    </source>
</evidence>
<feature type="binding site" evidence="10">
    <location>
        <begin position="158"/>
        <end position="161"/>
    </location>
    <ligand>
        <name>substrate</name>
    </ligand>
</feature>
<dbReference type="InterPro" id="IPR029001">
    <property type="entry name" value="ITPase-like_fam"/>
</dbReference>
<dbReference type="NCBIfam" id="NF011397">
    <property type="entry name" value="PRK14822.1"/>
    <property type="match status" value="1"/>
</dbReference>
<reference evidence="12 13" key="1">
    <citation type="journal article" date="2015" name="Genome Announc.">
        <title>Expanding the biotechnology potential of lactobacilli through comparative genomics of 213 strains and associated genera.</title>
        <authorList>
            <person name="Sun Z."/>
            <person name="Harris H.M."/>
            <person name="McCann A."/>
            <person name="Guo C."/>
            <person name="Argimon S."/>
            <person name="Zhang W."/>
            <person name="Yang X."/>
            <person name="Jeffery I.B."/>
            <person name="Cooney J.C."/>
            <person name="Kagawa T.F."/>
            <person name="Liu W."/>
            <person name="Song Y."/>
            <person name="Salvetti E."/>
            <person name="Wrobel A."/>
            <person name="Rasinkangas P."/>
            <person name="Parkhill J."/>
            <person name="Rea M.C."/>
            <person name="O'Sullivan O."/>
            <person name="Ritari J."/>
            <person name="Douillard F.P."/>
            <person name="Paul Ross R."/>
            <person name="Yang R."/>
            <person name="Briner A.E."/>
            <person name="Felis G.E."/>
            <person name="de Vos W.M."/>
            <person name="Barrangou R."/>
            <person name="Klaenhammer T.R."/>
            <person name="Caufield P.W."/>
            <person name="Cui Y."/>
            <person name="Zhang H."/>
            <person name="O'Toole P.W."/>
        </authorList>
    </citation>
    <scope>NUCLEOTIDE SEQUENCE [LARGE SCALE GENOMIC DNA]</scope>
    <source>
        <strain evidence="12 13">DSM 18527</strain>
    </source>
</reference>
<dbReference type="FunFam" id="3.90.950.10:FF:000001">
    <property type="entry name" value="dITP/XTP pyrophosphatase"/>
    <property type="match status" value="1"/>
</dbReference>
<dbReference type="Gene3D" id="3.90.950.10">
    <property type="match status" value="1"/>
</dbReference>
<evidence type="ECO:0000256" key="3">
    <source>
        <dbReference type="ARBA" id="ARBA00022723"/>
    </source>
</evidence>
<dbReference type="PANTHER" id="PTHR11067">
    <property type="entry name" value="INOSINE TRIPHOSPHATE PYROPHOSPHATASE/HAM1 PROTEIN"/>
    <property type="match status" value="1"/>
</dbReference>
<dbReference type="NCBIfam" id="TIGR00042">
    <property type="entry name" value="RdgB/HAM1 family non-canonical purine NTP pyrophosphatase"/>
    <property type="match status" value="1"/>
</dbReference>
<protein>
    <recommendedName>
        <fullName evidence="10">dITP/XTP pyrophosphatase</fullName>
        <ecNumber evidence="10">3.6.1.66</ecNumber>
    </recommendedName>
    <alternativeName>
        <fullName evidence="10">Non-canonical purine NTP pyrophosphatase</fullName>
    </alternativeName>
    <alternativeName>
        <fullName evidence="10">Non-standard purine NTP pyrophosphatase</fullName>
    </alternativeName>
    <alternativeName>
        <fullName evidence="10">Nucleoside-triphosphate diphosphatase</fullName>
    </alternativeName>
    <alternativeName>
        <fullName evidence="10">Nucleoside-triphosphate pyrophosphatase</fullName>
        <shortName evidence="10">NTPase</shortName>
    </alternativeName>
</protein>
<feature type="binding site" evidence="10">
    <location>
        <position position="181"/>
    </location>
    <ligand>
        <name>substrate</name>
    </ligand>
</feature>
<dbReference type="eggNOG" id="COG0127">
    <property type="taxonomic scope" value="Bacteria"/>
</dbReference>
<dbReference type="OrthoDB" id="9807456at2"/>
<evidence type="ECO:0000256" key="6">
    <source>
        <dbReference type="ARBA" id="ARBA00022842"/>
    </source>
</evidence>
<evidence type="ECO:0000256" key="9">
    <source>
        <dbReference type="ARBA" id="ARBA00052017"/>
    </source>
</evidence>
<feature type="binding site" evidence="10">
    <location>
        <position position="74"/>
    </location>
    <ligand>
        <name>Mg(2+)</name>
        <dbReference type="ChEBI" id="CHEBI:18420"/>
    </ligand>
</feature>
<comment type="catalytic activity">
    <reaction evidence="9 10">
        <text>XTP + H2O = XMP + diphosphate + H(+)</text>
        <dbReference type="Rhea" id="RHEA:28610"/>
        <dbReference type="ChEBI" id="CHEBI:15377"/>
        <dbReference type="ChEBI" id="CHEBI:15378"/>
        <dbReference type="ChEBI" id="CHEBI:33019"/>
        <dbReference type="ChEBI" id="CHEBI:57464"/>
        <dbReference type="ChEBI" id="CHEBI:61314"/>
        <dbReference type="EC" id="3.6.1.66"/>
    </reaction>
</comment>
<name>X0PEH4_9LACO</name>
<dbReference type="InterPro" id="IPR020922">
    <property type="entry name" value="dITP/XTP_pyrophosphatase"/>
</dbReference>
<dbReference type="GO" id="GO:0046872">
    <property type="term" value="F:metal ion binding"/>
    <property type="evidence" value="ECO:0007669"/>
    <property type="project" value="UniProtKB-KW"/>
</dbReference>
<evidence type="ECO:0000256" key="5">
    <source>
        <dbReference type="ARBA" id="ARBA00022801"/>
    </source>
</evidence>
<dbReference type="GO" id="GO:0005829">
    <property type="term" value="C:cytosol"/>
    <property type="evidence" value="ECO:0007669"/>
    <property type="project" value="TreeGrafter"/>
</dbReference>
<feature type="active site" description="Proton acceptor" evidence="10">
    <location>
        <position position="74"/>
    </location>
</feature>
<dbReference type="CDD" id="cd00515">
    <property type="entry name" value="HAM1"/>
    <property type="match status" value="1"/>
</dbReference>
<feature type="binding site" evidence="10">
    <location>
        <begin position="12"/>
        <end position="17"/>
    </location>
    <ligand>
        <name>substrate</name>
    </ligand>
</feature>
<dbReference type="EMBL" id="AZGA01000070">
    <property type="protein sequence ID" value="KRM32446.1"/>
    <property type="molecule type" value="Genomic_DNA"/>
</dbReference>
<keyword evidence="4 10" id="KW-0547">Nucleotide-binding</keyword>
<comment type="subunit">
    <text evidence="2 10">Homodimer.</text>
</comment>
<comment type="similarity">
    <text evidence="1 10 11">Belongs to the HAM1 NTPase family.</text>
</comment>
<dbReference type="EC" id="3.6.1.66" evidence="10"/>
<gene>
    <name evidence="12" type="ORF">FC83_GL000310</name>
</gene>
<feature type="binding site" evidence="10">
    <location>
        <begin position="186"/>
        <end position="187"/>
    </location>
    <ligand>
        <name>substrate</name>
    </ligand>
</feature>
<evidence type="ECO:0000313" key="13">
    <source>
        <dbReference type="Proteomes" id="UP000051236"/>
    </source>
</evidence>
<dbReference type="Proteomes" id="UP000051236">
    <property type="component" value="Unassembled WGS sequence"/>
</dbReference>
<dbReference type="GO" id="GO:0036220">
    <property type="term" value="F:ITP diphosphatase activity"/>
    <property type="evidence" value="ECO:0007669"/>
    <property type="project" value="UniProtKB-UniRule"/>
</dbReference>
<keyword evidence="7 10" id="KW-0546">Nucleotide metabolism</keyword>
<dbReference type="RefSeq" id="WP_035452696.1">
    <property type="nucleotide sequence ID" value="NZ_BAMK01000011.1"/>
</dbReference>
<dbReference type="GO" id="GO:0035870">
    <property type="term" value="F:dITP diphosphatase activity"/>
    <property type="evidence" value="ECO:0007669"/>
    <property type="project" value="UniProtKB-UniRule"/>
</dbReference>
<comment type="caution">
    <text evidence="10">Lacks conserved residue(s) required for the propagation of feature annotation.</text>
</comment>
<dbReference type="GO" id="GO:0017111">
    <property type="term" value="F:ribonucleoside triphosphate phosphatase activity"/>
    <property type="evidence" value="ECO:0007669"/>
    <property type="project" value="InterPro"/>
</dbReference>
<keyword evidence="13" id="KW-1185">Reference proteome</keyword>
<evidence type="ECO:0000256" key="8">
    <source>
        <dbReference type="ARBA" id="ARBA00051875"/>
    </source>
</evidence>
<accession>X0PEH4</accession>
<comment type="function">
    <text evidence="10">Pyrophosphatase that catalyzes the hydrolysis of nucleoside triphosphates to their monophosphate derivatives, with a high preference for the non-canonical purine nucleotides XTP (xanthosine triphosphate), dITP (deoxyinosine triphosphate) and ITP. Seems to function as a house-cleaning enzyme that removes non-canonical purine nucleotides from the nucleotide pool, thus preventing their incorporation into DNA/RNA and avoiding chromosomal lesions.</text>
</comment>
<dbReference type="HAMAP" id="MF_01405">
    <property type="entry name" value="Non_canon_purine_NTPase"/>
    <property type="match status" value="1"/>
</dbReference>
<feature type="binding site" evidence="10">
    <location>
        <position position="75"/>
    </location>
    <ligand>
        <name>substrate</name>
    </ligand>
</feature>
<keyword evidence="3 10" id="KW-0479">Metal-binding</keyword>